<sequence length="476" mass="52142">MARHRVTAPRESWPCVLRAHFDELGLSPAQDKRLGAALGRWVLCAEDPFDVTPAGMEAACTGLSESRRKSVEAAMRQVLGLLFPDRAAALQVTRARRPKAARNSRGDLAAHLTRHLPRFAAAWQAKAVPLLHIDPDGLQDGLLVQAWKPATITRRIETMGRYFDVCRAQDLSLDVTSAGVRTYLAHLQAGGARPATAYIDLIGLHALARVIFPERNWTWLVKTQHRMKKLSEASPSRNAGRALPVDEIRMFGLEIFAEADRAFDAARTPRDFTKAHTLARTGLAIIILAEAPMRIGSLASVELGENLLASLAALRVDGVETKTGDPDTRVFSAECVRCLGAYIARHRAAVVKPGETRLFVGFDGCAIVGSTLSNGIGRLTEERLGKRMTAHPFRHAAGNFIVASVPEEAALATVILGHRSRAITGQYTRMADQFSASRTYAQSTGNAAAQVEANTQIFRTRRRRKKRVPKQKTRAM</sequence>
<dbReference type="EMBL" id="SLXL01000018">
    <property type="protein sequence ID" value="TCP20696.1"/>
    <property type="molecule type" value="Genomic_DNA"/>
</dbReference>
<evidence type="ECO:0000259" key="2">
    <source>
        <dbReference type="Pfam" id="PF00589"/>
    </source>
</evidence>
<organism evidence="3 4">
    <name type="scientific">Rhodovulum adriaticum</name>
    <name type="common">Rhodopseudomonas adriatica</name>
    <dbReference type="NCBI Taxonomy" id="35804"/>
    <lineage>
        <taxon>Bacteria</taxon>
        <taxon>Pseudomonadati</taxon>
        <taxon>Pseudomonadota</taxon>
        <taxon>Alphaproteobacteria</taxon>
        <taxon>Rhodobacterales</taxon>
        <taxon>Paracoccaceae</taxon>
        <taxon>Rhodovulum</taxon>
    </lineage>
</organism>
<dbReference type="Pfam" id="PF00589">
    <property type="entry name" value="Phage_integrase"/>
    <property type="match status" value="1"/>
</dbReference>
<dbReference type="SUPFAM" id="SSF56349">
    <property type="entry name" value="DNA breaking-rejoining enzymes"/>
    <property type="match status" value="1"/>
</dbReference>
<dbReference type="InterPro" id="IPR013762">
    <property type="entry name" value="Integrase-like_cat_sf"/>
</dbReference>
<evidence type="ECO:0000313" key="4">
    <source>
        <dbReference type="Proteomes" id="UP000295733"/>
    </source>
</evidence>
<comment type="caution">
    <text evidence="3">The sequence shown here is derived from an EMBL/GenBank/DDBJ whole genome shotgun (WGS) entry which is preliminary data.</text>
</comment>
<proteinExistence type="predicted"/>
<accession>A0A4V2SKT7</accession>
<dbReference type="AlphaFoldDB" id="A0A4V2SKT7"/>
<evidence type="ECO:0000256" key="1">
    <source>
        <dbReference type="ARBA" id="ARBA00023172"/>
    </source>
</evidence>
<dbReference type="OrthoDB" id="7866199at2"/>
<dbReference type="GO" id="GO:0003677">
    <property type="term" value="F:DNA binding"/>
    <property type="evidence" value="ECO:0007669"/>
    <property type="project" value="InterPro"/>
</dbReference>
<dbReference type="InterPro" id="IPR011010">
    <property type="entry name" value="DNA_brk_join_enz"/>
</dbReference>
<evidence type="ECO:0000313" key="3">
    <source>
        <dbReference type="EMBL" id="TCP20696.1"/>
    </source>
</evidence>
<dbReference type="RefSeq" id="WP_132605682.1">
    <property type="nucleotide sequence ID" value="NZ_NRRP01000039.1"/>
</dbReference>
<reference evidence="3 4" key="1">
    <citation type="submission" date="2019-03" db="EMBL/GenBank/DDBJ databases">
        <title>Genomic Encyclopedia of Type Strains, Phase IV (KMG-IV): sequencing the most valuable type-strain genomes for metagenomic binning, comparative biology and taxonomic classification.</title>
        <authorList>
            <person name="Goeker M."/>
        </authorList>
    </citation>
    <scope>NUCLEOTIDE SEQUENCE [LARGE SCALE GENOMIC DNA]</scope>
    <source>
        <strain evidence="3 4">DSM 2781</strain>
    </source>
</reference>
<dbReference type="InterPro" id="IPR002104">
    <property type="entry name" value="Integrase_catalytic"/>
</dbReference>
<gene>
    <name evidence="3" type="ORF">EV656_11844</name>
</gene>
<protein>
    <submittedName>
        <fullName evidence="3">Site-specific recombinase XerD</fullName>
    </submittedName>
</protein>
<keyword evidence="1" id="KW-0233">DNA recombination</keyword>
<name>A0A4V2SKT7_RHOAD</name>
<feature type="domain" description="Tyr recombinase" evidence="2">
    <location>
        <begin position="277"/>
        <end position="432"/>
    </location>
</feature>
<keyword evidence="4" id="KW-1185">Reference proteome</keyword>
<dbReference type="Gene3D" id="1.10.443.10">
    <property type="entry name" value="Intergrase catalytic core"/>
    <property type="match status" value="1"/>
</dbReference>
<dbReference type="GO" id="GO:0006310">
    <property type="term" value="P:DNA recombination"/>
    <property type="evidence" value="ECO:0007669"/>
    <property type="project" value="UniProtKB-KW"/>
</dbReference>
<dbReference type="GO" id="GO:0015074">
    <property type="term" value="P:DNA integration"/>
    <property type="evidence" value="ECO:0007669"/>
    <property type="project" value="InterPro"/>
</dbReference>
<dbReference type="Proteomes" id="UP000295733">
    <property type="component" value="Unassembled WGS sequence"/>
</dbReference>